<organism evidence="14 15">
    <name type="scientific">Bacillus selenitireducens (strain ATCC 700615 / DSM 15326 / MLS10)</name>
    <dbReference type="NCBI Taxonomy" id="439292"/>
    <lineage>
        <taxon>Bacteria</taxon>
        <taxon>Bacillati</taxon>
        <taxon>Bacillota</taxon>
        <taxon>Bacilli</taxon>
        <taxon>Bacillales</taxon>
        <taxon>Bacillaceae</taxon>
        <taxon>Salisediminibacterium</taxon>
    </lineage>
</organism>
<dbReference type="GO" id="GO:0005886">
    <property type="term" value="C:plasma membrane"/>
    <property type="evidence" value="ECO:0007669"/>
    <property type="project" value="UniProtKB-SubCell"/>
</dbReference>
<dbReference type="InterPro" id="IPR003439">
    <property type="entry name" value="ABC_transporter-like_ATP-bd"/>
</dbReference>
<dbReference type="FunFam" id="3.40.50.300:FF:000221">
    <property type="entry name" value="Multidrug ABC transporter ATP-binding protein"/>
    <property type="match status" value="1"/>
</dbReference>
<feature type="domain" description="ABC transmembrane type-1" evidence="13">
    <location>
        <begin position="20"/>
        <end position="301"/>
    </location>
</feature>
<dbReference type="Pfam" id="PF00027">
    <property type="entry name" value="cNMP_binding"/>
    <property type="match status" value="1"/>
</dbReference>
<evidence type="ECO:0000259" key="11">
    <source>
        <dbReference type="PROSITE" id="PS50042"/>
    </source>
</evidence>
<dbReference type="PROSITE" id="PS00211">
    <property type="entry name" value="ABC_TRANSPORTER_1"/>
    <property type="match status" value="1"/>
</dbReference>
<protein>
    <submittedName>
        <fullName evidence="14">Cyclic nucleotide-binding protein</fullName>
    </submittedName>
</protein>
<dbReference type="PROSITE" id="PS50042">
    <property type="entry name" value="CNMP_BINDING_3"/>
    <property type="match status" value="1"/>
</dbReference>
<dbReference type="GO" id="GO:0016887">
    <property type="term" value="F:ATP hydrolysis activity"/>
    <property type="evidence" value="ECO:0007669"/>
    <property type="project" value="InterPro"/>
</dbReference>
<evidence type="ECO:0000256" key="2">
    <source>
        <dbReference type="ARBA" id="ARBA00022448"/>
    </source>
</evidence>
<evidence type="ECO:0000256" key="8">
    <source>
        <dbReference type="ARBA" id="ARBA00023136"/>
    </source>
</evidence>
<keyword evidence="7 10" id="KW-1133">Transmembrane helix</keyword>
<sequence>MTGLIRRIISLFGDHRGISLMILLFLIIELSFLAFLPLSLMLLIDYAIVPEDLSMLMLLIGIIITGTVVTSVLGMIRIRRYASVVSDIMTALYNRIFTHLQRLPLRFFKETRSGDILARYNTDLSAVESLLIPFPQLVMATLNLAVNIVILFTLQWQLAGLVLIGFGLSFILPNYLSRQAFDASRTHKASQASINAHAQENIQGQETIKAFGLQKRMIERFKAEAEAVRKASREANFLNYLLDRATEIGVMIVIVITICTGAVFAYYDMITIGSLSAFVTILVTMSFLISDITWLAPQLVQAQAGIARIDELLRETPARESGDAVIGSLKKGITFDHVSFSYDGRKRHLKDAHLFLPSGAFTSFVGASGSGKSTIMNLMMRYYEPVEGNLYWDDTAFPEIQDEAFQKEVGIVSQDTFLFNLSIRENIRLGRADASDGEVEQAAADAGIHETILSFPDGYDTLAGERGGNLSGGQRQRIAIARAMIKKPSLMFLDEATSALDPASEQEILQVIRTLAKGRTVVSITHRLTTSEPGDRIVVLDEGQITETGLHTDLVHGGGPYEALYAKQSGFHFSDDGQEAYVSGERLRAIPLLSDVDTALLDDLSGFFITETIAKDQRVITEGEEGDKFYLIVRGKARVDKQIDGAVTTLARLSDGDFFGEIALLKNVPRTASITAETPLIVLSLQRKMFQVLLKRAPELRKQLEKRL</sequence>
<gene>
    <name evidence="14" type="ordered locus">Bsel_3197</name>
</gene>
<dbReference type="InterPro" id="IPR000595">
    <property type="entry name" value="cNMP-bd_dom"/>
</dbReference>
<dbReference type="InterPro" id="IPR039421">
    <property type="entry name" value="Type_1_exporter"/>
</dbReference>
<dbReference type="eggNOG" id="COG1132">
    <property type="taxonomic scope" value="Bacteria"/>
</dbReference>
<evidence type="ECO:0000256" key="4">
    <source>
        <dbReference type="ARBA" id="ARBA00022692"/>
    </source>
</evidence>
<keyword evidence="15" id="KW-1185">Reference proteome</keyword>
<reference evidence="14" key="1">
    <citation type="submission" date="2009-10" db="EMBL/GenBank/DDBJ databases">
        <title>Complete sequence of Bacillus selenitireducens MLS10.</title>
        <authorList>
            <consortium name="US DOE Joint Genome Institute"/>
            <person name="Lucas S."/>
            <person name="Copeland A."/>
            <person name="Lapidus A."/>
            <person name="Glavina del Rio T."/>
            <person name="Dalin E."/>
            <person name="Tice H."/>
            <person name="Bruce D."/>
            <person name="Goodwin L."/>
            <person name="Pitluck S."/>
            <person name="Sims D."/>
            <person name="Brettin T."/>
            <person name="Detter J.C."/>
            <person name="Han C."/>
            <person name="Larimer F."/>
            <person name="Land M."/>
            <person name="Hauser L."/>
            <person name="Kyrpides N."/>
            <person name="Ovchinnikova G."/>
            <person name="Stolz J."/>
        </authorList>
    </citation>
    <scope>NUCLEOTIDE SEQUENCE [LARGE SCALE GENOMIC DNA]</scope>
    <source>
        <strain evidence="14">MLS10</strain>
    </source>
</reference>
<feature type="domain" description="ABC transporter" evidence="12">
    <location>
        <begin position="333"/>
        <end position="567"/>
    </location>
</feature>
<evidence type="ECO:0000256" key="10">
    <source>
        <dbReference type="SAM" id="Phobius"/>
    </source>
</evidence>
<feature type="domain" description="Cyclic nucleotide-binding" evidence="11">
    <location>
        <begin position="592"/>
        <end position="708"/>
    </location>
</feature>
<dbReference type="PROSITE" id="PS50929">
    <property type="entry name" value="ABC_TM1F"/>
    <property type="match status" value="1"/>
</dbReference>
<dbReference type="SMART" id="SM00382">
    <property type="entry name" value="AAA"/>
    <property type="match status" value="1"/>
</dbReference>
<dbReference type="GO" id="GO:0034040">
    <property type="term" value="F:ATPase-coupled lipid transmembrane transporter activity"/>
    <property type="evidence" value="ECO:0007669"/>
    <property type="project" value="TreeGrafter"/>
</dbReference>
<dbReference type="InterPro" id="IPR014710">
    <property type="entry name" value="RmlC-like_jellyroll"/>
</dbReference>
<dbReference type="PANTHER" id="PTHR24221:SF654">
    <property type="entry name" value="ATP-BINDING CASSETTE SUB-FAMILY B MEMBER 6"/>
    <property type="match status" value="1"/>
</dbReference>
<dbReference type="GO" id="GO:0005524">
    <property type="term" value="F:ATP binding"/>
    <property type="evidence" value="ECO:0007669"/>
    <property type="project" value="UniProtKB-KW"/>
</dbReference>
<evidence type="ECO:0000259" key="13">
    <source>
        <dbReference type="PROSITE" id="PS50929"/>
    </source>
</evidence>
<dbReference type="SMART" id="SM00100">
    <property type="entry name" value="cNMP"/>
    <property type="match status" value="1"/>
</dbReference>
<dbReference type="Pfam" id="PF00005">
    <property type="entry name" value="ABC_tran"/>
    <property type="match status" value="1"/>
</dbReference>
<keyword evidence="5" id="KW-0547">Nucleotide-binding</keyword>
<dbReference type="InterPro" id="IPR027417">
    <property type="entry name" value="P-loop_NTPase"/>
</dbReference>
<dbReference type="InterPro" id="IPR011527">
    <property type="entry name" value="ABC1_TM_dom"/>
</dbReference>
<accession>D6Y0W1</accession>
<dbReference type="Proteomes" id="UP000000271">
    <property type="component" value="Chromosome"/>
</dbReference>
<dbReference type="KEGG" id="bse:Bsel_3197"/>
<dbReference type="SUPFAM" id="SSF90123">
    <property type="entry name" value="ABC transporter transmembrane region"/>
    <property type="match status" value="1"/>
</dbReference>
<dbReference type="STRING" id="439292.Bsel_3197"/>
<keyword evidence="2" id="KW-0813">Transport</keyword>
<keyword evidence="8 10" id="KW-0472">Membrane</keyword>
<comment type="subcellular location">
    <subcellularLocation>
        <location evidence="1">Cell membrane</location>
        <topology evidence="1">Multi-pass membrane protein</topology>
    </subcellularLocation>
</comment>
<dbReference type="InterPro" id="IPR017871">
    <property type="entry name" value="ABC_transporter-like_CS"/>
</dbReference>
<feature type="transmembrane region" description="Helical" evidence="10">
    <location>
        <begin position="248"/>
        <end position="267"/>
    </location>
</feature>
<evidence type="ECO:0000256" key="9">
    <source>
        <dbReference type="ARBA" id="ARBA00023159"/>
    </source>
</evidence>
<dbReference type="InterPro" id="IPR036640">
    <property type="entry name" value="ABC1_TM_sf"/>
</dbReference>
<dbReference type="PRINTS" id="PR00103">
    <property type="entry name" value="CAMPKINASE"/>
</dbReference>
<dbReference type="CDD" id="cd07346">
    <property type="entry name" value="ABC_6TM_exporters"/>
    <property type="match status" value="1"/>
</dbReference>
<dbReference type="Gene3D" id="1.20.1560.10">
    <property type="entry name" value="ABC transporter type 1, transmembrane domain"/>
    <property type="match status" value="1"/>
</dbReference>
<name>D6Y0W1_BACIE</name>
<keyword evidence="9" id="KW-0010">Activator</keyword>
<evidence type="ECO:0000256" key="6">
    <source>
        <dbReference type="ARBA" id="ARBA00022840"/>
    </source>
</evidence>
<evidence type="ECO:0000256" key="1">
    <source>
        <dbReference type="ARBA" id="ARBA00004651"/>
    </source>
</evidence>
<dbReference type="SUPFAM" id="SSF52540">
    <property type="entry name" value="P-loop containing nucleoside triphosphate hydrolases"/>
    <property type="match status" value="1"/>
</dbReference>
<evidence type="ECO:0000256" key="7">
    <source>
        <dbReference type="ARBA" id="ARBA00022989"/>
    </source>
</evidence>
<feature type="transmembrane region" description="Helical" evidence="10">
    <location>
        <begin position="20"/>
        <end position="44"/>
    </location>
</feature>
<keyword evidence="6" id="KW-0067">ATP-binding</keyword>
<dbReference type="PROSITE" id="PS50893">
    <property type="entry name" value="ABC_TRANSPORTER_2"/>
    <property type="match status" value="1"/>
</dbReference>
<evidence type="ECO:0000313" key="15">
    <source>
        <dbReference type="Proteomes" id="UP000000271"/>
    </source>
</evidence>
<evidence type="ECO:0000259" key="12">
    <source>
        <dbReference type="PROSITE" id="PS50893"/>
    </source>
</evidence>
<feature type="transmembrane region" description="Helical" evidence="10">
    <location>
        <begin position="158"/>
        <end position="176"/>
    </location>
</feature>
<keyword evidence="3" id="KW-1003">Cell membrane</keyword>
<dbReference type="OrthoDB" id="9804259at2"/>
<evidence type="ECO:0000256" key="3">
    <source>
        <dbReference type="ARBA" id="ARBA00022475"/>
    </source>
</evidence>
<dbReference type="RefSeq" id="WP_013174083.1">
    <property type="nucleotide sequence ID" value="NC_014219.1"/>
</dbReference>
<dbReference type="InterPro" id="IPR003593">
    <property type="entry name" value="AAA+_ATPase"/>
</dbReference>
<dbReference type="Gene3D" id="2.60.120.10">
    <property type="entry name" value="Jelly Rolls"/>
    <property type="match status" value="1"/>
</dbReference>
<dbReference type="PROSITE" id="PS00889">
    <property type="entry name" value="CNMP_BINDING_2"/>
    <property type="match status" value="1"/>
</dbReference>
<dbReference type="Gene3D" id="3.40.50.300">
    <property type="entry name" value="P-loop containing nucleotide triphosphate hydrolases"/>
    <property type="match status" value="1"/>
</dbReference>
<proteinExistence type="predicted"/>
<evidence type="ECO:0000313" key="14">
    <source>
        <dbReference type="EMBL" id="ADI00679.1"/>
    </source>
</evidence>
<dbReference type="InterPro" id="IPR018490">
    <property type="entry name" value="cNMP-bd_dom_sf"/>
</dbReference>
<evidence type="ECO:0000256" key="5">
    <source>
        <dbReference type="ARBA" id="ARBA00022741"/>
    </source>
</evidence>
<feature type="transmembrane region" description="Helical" evidence="10">
    <location>
        <begin position="273"/>
        <end position="296"/>
    </location>
</feature>
<dbReference type="CDD" id="cd00038">
    <property type="entry name" value="CAP_ED"/>
    <property type="match status" value="1"/>
</dbReference>
<dbReference type="Pfam" id="PF00664">
    <property type="entry name" value="ABC_membrane"/>
    <property type="match status" value="1"/>
</dbReference>
<dbReference type="EMBL" id="CP001791">
    <property type="protein sequence ID" value="ADI00679.1"/>
    <property type="molecule type" value="Genomic_DNA"/>
</dbReference>
<feature type="transmembrane region" description="Helical" evidence="10">
    <location>
        <begin position="56"/>
        <end position="76"/>
    </location>
</feature>
<keyword evidence="4 10" id="KW-0812">Transmembrane</keyword>
<dbReference type="SUPFAM" id="SSF51206">
    <property type="entry name" value="cAMP-binding domain-like"/>
    <property type="match status" value="1"/>
</dbReference>
<dbReference type="PANTHER" id="PTHR24221">
    <property type="entry name" value="ATP-BINDING CASSETTE SUB-FAMILY B"/>
    <property type="match status" value="1"/>
</dbReference>
<dbReference type="AlphaFoldDB" id="D6Y0W1"/>
<dbReference type="PROSITE" id="PS00888">
    <property type="entry name" value="CNMP_BINDING_1"/>
    <property type="match status" value="1"/>
</dbReference>
<dbReference type="InterPro" id="IPR018488">
    <property type="entry name" value="cNMP-bd_CS"/>
</dbReference>
<dbReference type="HOGENOM" id="CLU_000604_84_3_9"/>
<dbReference type="GO" id="GO:0140359">
    <property type="term" value="F:ABC-type transporter activity"/>
    <property type="evidence" value="ECO:0007669"/>
    <property type="project" value="InterPro"/>
</dbReference>